<dbReference type="GO" id="GO:0005886">
    <property type="term" value="C:plasma membrane"/>
    <property type="evidence" value="ECO:0007669"/>
    <property type="project" value="UniProtKB-SubCell"/>
</dbReference>
<feature type="transmembrane region" description="Helical" evidence="7">
    <location>
        <begin position="35"/>
        <end position="56"/>
    </location>
</feature>
<comment type="caution">
    <text evidence="9">The sequence shown here is derived from an EMBL/GenBank/DDBJ whole genome shotgun (WGS) entry which is preliminary data.</text>
</comment>
<evidence type="ECO:0000256" key="2">
    <source>
        <dbReference type="ARBA" id="ARBA00022448"/>
    </source>
</evidence>
<dbReference type="RefSeq" id="WP_081204680.1">
    <property type="nucleotide sequence ID" value="NZ_FOCZ01000004.1"/>
</dbReference>
<feature type="transmembrane region" description="Helical" evidence="7">
    <location>
        <begin position="228"/>
        <end position="248"/>
    </location>
</feature>
<feature type="transmembrane region" description="Helical" evidence="7">
    <location>
        <begin position="260"/>
        <end position="279"/>
    </location>
</feature>
<dbReference type="InterPro" id="IPR010290">
    <property type="entry name" value="TM_effector"/>
</dbReference>
<reference evidence="10" key="1">
    <citation type="submission" date="2016-04" db="EMBL/GenBank/DDBJ databases">
        <authorList>
            <person name="Chen L."/>
            <person name="Zhuang W."/>
            <person name="Wang G."/>
        </authorList>
    </citation>
    <scope>NUCLEOTIDE SEQUENCE [LARGE SCALE GENOMIC DNA]</scope>
    <source>
        <strain evidence="10">17621</strain>
    </source>
</reference>
<dbReference type="GO" id="GO:0022857">
    <property type="term" value="F:transmembrane transporter activity"/>
    <property type="evidence" value="ECO:0007669"/>
    <property type="project" value="InterPro"/>
</dbReference>
<dbReference type="Proteomes" id="UP000192610">
    <property type="component" value="Unassembled WGS sequence"/>
</dbReference>
<organism evidence="9 10">
    <name type="scientific">Niastella yeongjuensis</name>
    <dbReference type="NCBI Taxonomy" id="354355"/>
    <lineage>
        <taxon>Bacteria</taxon>
        <taxon>Pseudomonadati</taxon>
        <taxon>Bacteroidota</taxon>
        <taxon>Chitinophagia</taxon>
        <taxon>Chitinophagales</taxon>
        <taxon>Chitinophagaceae</taxon>
        <taxon>Niastella</taxon>
    </lineage>
</organism>
<name>A0A1V9DY32_9BACT</name>
<protein>
    <submittedName>
        <fullName evidence="9">MFS transporter</fullName>
    </submittedName>
</protein>
<dbReference type="PANTHER" id="PTHR23513">
    <property type="entry name" value="INTEGRAL MEMBRANE EFFLUX PROTEIN-RELATED"/>
    <property type="match status" value="1"/>
</dbReference>
<evidence type="ECO:0000256" key="4">
    <source>
        <dbReference type="ARBA" id="ARBA00022692"/>
    </source>
</evidence>
<proteinExistence type="predicted"/>
<evidence type="ECO:0000313" key="9">
    <source>
        <dbReference type="EMBL" id="OQP38674.1"/>
    </source>
</evidence>
<dbReference type="Pfam" id="PF05977">
    <property type="entry name" value="MFS_3"/>
    <property type="match status" value="1"/>
</dbReference>
<keyword evidence="2" id="KW-0813">Transport</keyword>
<evidence type="ECO:0000313" key="10">
    <source>
        <dbReference type="Proteomes" id="UP000192610"/>
    </source>
</evidence>
<accession>A0A1V9DY32</accession>
<feature type="transmembrane region" description="Helical" evidence="7">
    <location>
        <begin position="316"/>
        <end position="336"/>
    </location>
</feature>
<gene>
    <name evidence="9" type="ORF">A4H97_18320</name>
</gene>
<dbReference type="AlphaFoldDB" id="A0A1V9DY32"/>
<keyword evidence="10" id="KW-1185">Reference proteome</keyword>
<keyword evidence="4 7" id="KW-0812">Transmembrane</keyword>
<dbReference type="InterPro" id="IPR020846">
    <property type="entry name" value="MFS_dom"/>
</dbReference>
<evidence type="ECO:0000256" key="6">
    <source>
        <dbReference type="ARBA" id="ARBA00023136"/>
    </source>
</evidence>
<dbReference type="InterPro" id="IPR036259">
    <property type="entry name" value="MFS_trans_sf"/>
</dbReference>
<dbReference type="PANTHER" id="PTHR23513:SF11">
    <property type="entry name" value="STAPHYLOFERRIN A TRANSPORTER"/>
    <property type="match status" value="1"/>
</dbReference>
<feature type="transmembrane region" description="Helical" evidence="7">
    <location>
        <begin position="167"/>
        <end position="191"/>
    </location>
</feature>
<keyword evidence="3" id="KW-1003">Cell membrane</keyword>
<comment type="subcellular location">
    <subcellularLocation>
        <location evidence="1">Cell membrane</location>
        <topology evidence="1">Multi-pass membrane protein</topology>
    </subcellularLocation>
</comment>
<dbReference type="OrthoDB" id="9775268at2"/>
<evidence type="ECO:0000259" key="8">
    <source>
        <dbReference type="PROSITE" id="PS50850"/>
    </source>
</evidence>
<evidence type="ECO:0000256" key="1">
    <source>
        <dbReference type="ARBA" id="ARBA00004651"/>
    </source>
</evidence>
<keyword evidence="6 7" id="KW-0472">Membrane</keyword>
<dbReference type="CDD" id="cd06173">
    <property type="entry name" value="MFS_MefA_like"/>
    <property type="match status" value="1"/>
</dbReference>
<evidence type="ECO:0000256" key="7">
    <source>
        <dbReference type="SAM" id="Phobius"/>
    </source>
</evidence>
<evidence type="ECO:0000256" key="5">
    <source>
        <dbReference type="ARBA" id="ARBA00022989"/>
    </source>
</evidence>
<evidence type="ECO:0000256" key="3">
    <source>
        <dbReference type="ARBA" id="ARBA00022475"/>
    </source>
</evidence>
<dbReference type="STRING" id="354355.SAMN05660816_02739"/>
<feature type="domain" description="Major facilitator superfamily (MFS) profile" evidence="8">
    <location>
        <begin position="14"/>
        <end position="403"/>
    </location>
</feature>
<dbReference type="SUPFAM" id="SSF103473">
    <property type="entry name" value="MFS general substrate transporter"/>
    <property type="match status" value="1"/>
</dbReference>
<feature type="transmembrane region" description="Helical" evidence="7">
    <location>
        <begin position="380"/>
        <end position="398"/>
    </location>
</feature>
<dbReference type="EMBL" id="LVXG01000082">
    <property type="protein sequence ID" value="OQP38674.1"/>
    <property type="molecule type" value="Genomic_DNA"/>
</dbReference>
<sequence length="452" mass="48933">MSFTNTFRSFKSRNYSLFFFGQLISRVGTWMQRTAVIWVVYTMTHSVFMIGLTTFAEQFPSFLLSPAGGIAADRYNKQKLVLITQVVAALQATALAIVYITGYHQVWLILSLSVLLGIANAFEVPARQSMVNDLIDNKEDLPNAIAINSSLNNLSRLLGPALSGFVLARYGAGVCFASNAISFIAVIASLLMMKVPQQLITTARKKLSADFTEGLNYVRRHHEIGNTVLLLALTCLLVNTYITLIPVYAKEIFNGDAATYGYLSAFIGLGAVISTLSIASRKPGHNMKKVLRINIIVVGLALIAFSYTHYFPANLLLATVSGFGTMSVIPICNTIIQLASTPAMRGRAVSFFTMAAFGTIPIGALLVGWLSNYIGPQNCILAQGVIALVIAGCFSRFLSGDMKNAKVESSGIRTSNHSKQYLHESTNSTVSDGHAIGHLTEHAQRQPGSGNN</sequence>
<feature type="transmembrane region" description="Helical" evidence="7">
    <location>
        <begin position="291"/>
        <end position="310"/>
    </location>
</feature>
<dbReference type="Gene3D" id="1.20.1250.20">
    <property type="entry name" value="MFS general substrate transporter like domains"/>
    <property type="match status" value="1"/>
</dbReference>
<keyword evidence="5 7" id="KW-1133">Transmembrane helix</keyword>
<dbReference type="PROSITE" id="PS50850">
    <property type="entry name" value="MFS"/>
    <property type="match status" value="1"/>
</dbReference>
<feature type="transmembrane region" description="Helical" evidence="7">
    <location>
        <begin position="348"/>
        <end position="374"/>
    </location>
</feature>
<feature type="transmembrane region" description="Helical" evidence="7">
    <location>
        <begin position="106"/>
        <end position="122"/>
    </location>
</feature>
<feature type="transmembrane region" description="Helical" evidence="7">
    <location>
        <begin position="80"/>
        <end position="99"/>
    </location>
</feature>